<dbReference type="Gene3D" id="3.40.50.10140">
    <property type="entry name" value="Toll/interleukin-1 receptor homology (TIR) domain"/>
    <property type="match status" value="1"/>
</dbReference>
<dbReference type="InterPro" id="IPR035897">
    <property type="entry name" value="Toll_tir_struct_dom_sf"/>
</dbReference>
<evidence type="ECO:0000313" key="3">
    <source>
        <dbReference type="Proteomes" id="UP001054821"/>
    </source>
</evidence>
<dbReference type="EMBL" id="JAJFAZ020000001">
    <property type="protein sequence ID" value="KAI5356005.1"/>
    <property type="molecule type" value="Genomic_DNA"/>
</dbReference>
<gene>
    <name evidence="2" type="ORF">L3X38_008900</name>
</gene>
<organism evidence="2 3">
    <name type="scientific">Prunus dulcis</name>
    <name type="common">Almond</name>
    <name type="synonym">Amygdalus dulcis</name>
    <dbReference type="NCBI Taxonomy" id="3755"/>
    <lineage>
        <taxon>Eukaryota</taxon>
        <taxon>Viridiplantae</taxon>
        <taxon>Streptophyta</taxon>
        <taxon>Embryophyta</taxon>
        <taxon>Tracheophyta</taxon>
        <taxon>Spermatophyta</taxon>
        <taxon>Magnoliopsida</taxon>
        <taxon>eudicotyledons</taxon>
        <taxon>Gunneridae</taxon>
        <taxon>Pentapetalae</taxon>
        <taxon>rosids</taxon>
        <taxon>fabids</taxon>
        <taxon>Rosales</taxon>
        <taxon>Rosaceae</taxon>
        <taxon>Amygdaloideae</taxon>
        <taxon>Amygdaleae</taxon>
        <taxon>Prunus</taxon>
    </lineage>
</organism>
<dbReference type="InterPro" id="IPR044974">
    <property type="entry name" value="Disease_R_plants"/>
</dbReference>
<dbReference type="Pfam" id="PF01582">
    <property type="entry name" value="TIR"/>
    <property type="match status" value="1"/>
</dbReference>
<dbReference type="PROSITE" id="PS50104">
    <property type="entry name" value="TIR"/>
    <property type="match status" value="1"/>
</dbReference>
<dbReference type="GO" id="GO:0007165">
    <property type="term" value="P:signal transduction"/>
    <property type="evidence" value="ECO:0007669"/>
    <property type="project" value="InterPro"/>
</dbReference>
<accession>A0AAD4ZXC5</accession>
<name>A0AAD4ZXC5_PRUDU</name>
<feature type="domain" description="TIR" evidence="1">
    <location>
        <begin position="1"/>
        <end position="99"/>
    </location>
</feature>
<reference evidence="2 3" key="1">
    <citation type="journal article" date="2022" name="G3 (Bethesda)">
        <title>Whole-genome sequence and methylome profiling of the almond [Prunus dulcis (Mill.) D.A. Webb] cultivar 'Nonpareil'.</title>
        <authorList>
            <person name="D'Amico-Willman K.M."/>
            <person name="Ouma W.Z."/>
            <person name="Meulia T."/>
            <person name="Sideli G.M."/>
            <person name="Gradziel T.M."/>
            <person name="Fresnedo-Ramirez J."/>
        </authorList>
    </citation>
    <scope>NUCLEOTIDE SEQUENCE [LARGE SCALE GENOMIC DNA]</scope>
    <source>
        <strain evidence="2">Clone GOH B32 T37-40</strain>
    </source>
</reference>
<dbReference type="GO" id="GO:0006952">
    <property type="term" value="P:defense response"/>
    <property type="evidence" value="ECO:0007669"/>
    <property type="project" value="InterPro"/>
</dbReference>
<evidence type="ECO:0000313" key="2">
    <source>
        <dbReference type="EMBL" id="KAI5356005.1"/>
    </source>
</evidence>
<protein>
    <recommendedName>
        <fullName evidence="1">TIR domain-containing protein</fullName>
    </recommendedName>
</protein>
<sequence>MRSKASFWQTEEAGCLRELEKIMERRRTRGQMVWPIFYDVDPKDVGKQTVKDCNWEEMMQSWRKSLTEAANLSGLVSAETDGYLREFVTKIVDEITRKLKSTCVDVATEQVELDSSMQEITNIELIVLGSHQSSASYFPLINFELKIPIFLIYPIDYKRG</sequence>
<dbReference type="SUPFAM" id="SSF52200">
    <property type="entry name" value="Toll/Interleukin receptor TIR domain"/>
    <property type="match status" value="1"/>
</dbReference>
<comment type="caution">
    <text evidence="2">The sequence shown here is derived from an EMBL/GenBank/DDBJ whole genome shotgun (WGS) entry which is preliminary data.</text>
</comment>
<keyword evidence="3" id="KW-1185">Reference proteome</keyword>
<dbReference type="PANTHER" id="PTHR11017:SF575">
    <property type="entry name" value="ADP-RIBOSYL CYCLASE_CYCLIC ADP-RIBOSE HYDROLASE"/>
    <property type="match status" value="1"/>
</dbReference>
<evidence type="ECO:0000259" key="1">
    <source>
        <dbReference type="PROSITE" id="PS50104"/>
    </source>
</evidence>
<dbReference type="Proteomes" id="UP001054821">
    <property type="component" value="Chromosome 1"/>
</dbReference>
<dbReference type="InterPro" id="IPR000157">
    <property type="entry name" value="TIR_dom"/>
</dbReference>
<proteinExistence type="predicted"/>
<dbReference type="PANTHER" id="PTHR11017">
    <property type="entry name" value="LEUCINE-RICH REPEAT-CONTAINING PROTEIN"/>
    <property type="match status" value="1"/>
</dbReference>
<dbReference type="AlphaFoldDB" id="A0AAD4ZXC5"/>